<dbReference type="EMBL" id="NRSJ01000005">
    <property type="protein sequence ID" value="MBK1703749.1"/>
    <property type="molecule type" value="Genomic_DNA"/>
</dbReference>
<sequence length="102" mass="11080">MQLGLAVWLVTFAPMLANPVVVQARLETDAIPCATLALSAALLPVVVLLCLLIVLLLLLFAFVAFAHERRYQALLERLRVTPPGSPTAKSLNGISTSTRYHE</sequence>
<feature type="region of interest" description="Disordered" evidence="1">
    <location>
        <begin position="81"/>
        <end position="102"/>
    </location>
</feature>
<evidence type="ECO:0000256" key="2">
    <source>
        <dbReference type="SAM" id="Phobius"/>
    </source>
</evidence>
<organism evidence="3 4">
    <name type="scientific">Halochromatium glycolicum</name>
    <dbReference type="NCBI Taxonomy" id="85075"/>
    <lineage>
        <taxon>Bacteria</taxon>
        <taxon>Pseudomonadati</taxon>
        <taxon>Pseudomonadota</taxon>
        <taxon>Gammaproteobacteria</taxon>
        <taxon>Chromatiales</taxon>
        <taxon>Chromatiaceae</taxon>
        <taxon>Halochromatium</taxon>
    </lineage>
</organism>
<keyword evidence="2" id="KW-1133">Transmembrane helix</keyword>
<keyword evidence="2" id="KW-0472">Membrane</keyword>
<comment type="caution">
    <text evidence="3">The sequence shown here is derived from an EMBL/GenBank/DDBJ whole genome shotgun (WGS) entry which is preliminary data.</text>
</comment>
<evidence type="ECO:0000313" key="4">
    <source>
        <dbReference type="Proteomes" id="UP001296776"/>
    </source>
</evidence>
<reference evidence="3" key="2">
    <citation type="journal article" date="2020" name="Microorganisms">
        <title>Osmotic Adaptation and Compatible Solute Biosynthesis of Phototrophic Bacteria as Revealed from Genome Analyses.</title>
        <authorList>
            <person name="Imhoff J.F."/>
            <person name="Rahn T."/>
            <person name="Kunzel S."/>
            <person name="Keller A."/>
            <person name="Neulinger S.C."/>
        </authorList>
    </citation>
    <scope>NUCLEOTIDE SEQUENCE</scope>
    <source>
        <strain evidence="3">DSM 11080</strain>
    </source>
</reference>
<dbReference type="RefSeq" id="WP_200344931.1">
    <property type="nucleotide sequence ID" value="NZ_NRSJ01000005.1"/>
</dbReference>
<reference evidence="3" key="1">
    <citation type="submission" date="2017-08" db="EMBL/GenBank/DDBJ databases">
        <authorList>
            <person name="Imhoff J.F."/>
            <person name="Rahn T."/>
            <person name="Kuenzel S."/>
            <person name="Neulinger S.C."/>
        </authorList>
    </citation>
    <scope>NUCLEOTIDE SEQUENCE</scope>
    <source>
        <strain evidence="3">DSM 11080</strain>
    </source>
</reference>
<protein>
    <submittedName>
        <fullName evidence="3">Uncharacterized protein</fullName>
    </submittedName>
</protein>
<name>A0AAJ0U1W4_9GAMM</name>
<dbReference type="AlphaFoldDB" id="A0AAJ0U1W4"/>
<feature type="transmembrane region" description="Helical" evidence="2">
    <location>
        <begin position="40"/>
        <end position="65"/>
    </location>
</feature>
<gene>
    <name evidence="3" type="ORF">CKO40_04130</name>
</gene>
<accession>A0AAJ0U1W4</accession>
<evidence type="ECO:0000313" key="3">
    <source>
        <dbReference type="EMBL" id="MBK1703749.1"/>
    </source>
</evidence>
<keyword evidence="2" id="KW-0812">Transmembrane</keyword>
<dbReference type="Proteomes" id="UP001296776">
    <property type="component" value="Unassembled WGS sequence"/>
</dbReference>
<proteinExistence type="predicted"/>
<feature type="compositionally biased region" description="Polar residues" evidence="1">
    <location>
        <begin position="87"/>
        <end position="102"/>
    </location>
</feature>
<evidence type="ECO:0000256" key="1">
    <source>
        <dbReference type="SAM" id="MobiDB-lite"/>
    </source>
</evidence>
<keyword evidence="4" id="KW-1185">Reference proteome</keyword>